<dbReference type="AlphaFoldDB" id="A0AAD8B5V7"/>
<dbReference type="Proteomes" id="UP001233172">
    <property type="component" value="Unassembled WGS sequence"/>
</dbReference>
<reference evidence="1" key="1">
    <citation type="journal article" date="2023" name="PLoS Negl. Trop. Dis.">
        <title>A genome sequence for Biomphalaria pfeifferi, the major vector snail for the human-infecting parasite Schistosoma mansoni.</title>
        <authorList>
            <person name="Bu L."/>
            <person name="Lu L."/>
            <person name="Laidemitt M.R."/>
            <person name="Zhang S.M."/>
            <person name="Mutuku M."/>
            <person name="Mkoji G."/>
            <person name="Steinauer M."/>
            <person name="Loker E.S."/>
        </authorList>
    </citation>
    <scope>NUCLEOTIDE SEQUENCE</scope>
    <source>
        <strain evidence="1">KasaAsao</strain>
    </source>
</reference>
<proteinExistence type="predicted"/>
<reference evidence="1" key="2">
    <citation type="submission" date="2023-04" db="EMBL/GenBank/DDBJ databases">
        <authorList>
            <person name="Bu L."/>
            <person name="Lu L."/>
            <person name="Laidemitt M.R."/>
            <person name="Zhang S.M."/>
            <person name="Mutuku M."/>
            <person name="Mkoji G."/>
            <person name="Steinauer M."/>
            <person name="Loker E.S."/>
        </authorList>
    </citation>
    <scope>NUCLEOTIDE SEQUENCE</scope>
    <source>
        <strain evidence="1">KasaAsao</strain>
        <tissue evidence="1">Whole Snail</tissue>
    </source>
</reference>
<gene>
    <name evidence="1" type="ORF">Bpfe_022029</name>
</gene>
<comment type="caution">
    <text evidence="1">The sequence shown here is derived from an EMBL/GenBank/DDBJ whole genome shotgun (WGS) entry which is preliminary data.</text>
</comment>
<accession>A0AAD8B5V7</accession>
<organism evidence="1 2">
    <name type="scientific">Biomphalaria pfeifferi</name>
    <name type="common">Bloodfluke planorb</name>
    <name type="synonym">Freshwater snail</name>
    <dbReference type="NCBI Taxonomy" id="112525"/>
    <lineage>
        <taxon>Eukaryota</taxon>
        <taxon>Metazoa</taxon>
        <taxon>Spiralia</taxon>
        <taxon>Lophotrochozoa</taxon>
        <taxon>Mollusca</taxon>
        <taxon>Gastropoda</taxon>
        <taxon>Heterobranchia</taxon>
        <taxon>Euthyneura</taxon>
        <taxon>Panpulmonata</taxon>
        <taxon>Hygrophila</taxon>
        <taxon>Lymnaeoidea</taxon>
        <taxon>Planorbidae</taxon>
        <taxon>Biomphalaria</taxon>
    </lineage>
</organism>
<name>A0AAD8B5V7_BIOPF</name>
<evidence type="ECO:0000313" key="2">
    <source>
        <dbReference type="Proteomes" id="UP001233172"/>
    </source>
</evidence>
<protein>
    <submittedName>
        <fullName evidence="1">Uncharacterized protein</fullName>
    </submittedName>
</protein>
<evidence type="ECO:0000313" key="1">
    <source>
        <dbReference type="EMBL" id="KAK0048586.1"/>
    </source>
</evidence>
<keyword evidence="2" id="KW-1185">Reference proteome</keyword>
<dbReference type="EMBL" id="JASAOG010000136">
    <property type="protein sequence ID" value="KAK0048586.1"/>
    <property type="molecule type" value="Genomic_DNA"/>
</dbReference>
<sequence>MFRVDIGGHLIDKMMIVDTCDHLIDMIMIVNTVDHLMIMKSLPTIITAPSIIQVWKAVSETGKSMNTRSVDLDMPDRLSRGVNNQDMRLSLDTVIR</sequence>